<feature type="non-terminal residue" evidence="1">
    <location>
        <position position="85"/>
    </location>
</feature>
<dbReference type="AlphaFoldDB" id="A0A482WCK2"/>
<dbReference type="Gene3D" id="6.20.200.20">
    <property type="match status" value="1"/>
</dbReference>
<protein>
    <submittedName>
        <fullName evidence="1">BMP-binding endothelial regulator protein</fullName>
    </submittedName>
</protein>
<comment type="caution">
    <text evidence="1">The sequence shown here is derived from an EMBL/GenBank/DDBJ whole genome shotgun (WGS) entry which is preliminary data.</text>
</comment>
<dbReference type="OrthoDB" id="6019304at2759"/>
<keyword evidence="2" id="KW-1185">Reference proteome</keyword>
<evidence type="ECO:0000313" key="1">
    <source>
        <dbReference type="EMBL" id="RZC42991.1"/>
    </source>
</evidence>
<accession>A0A482WCK2</accession>
<organism evidence="1 2">
    <name type="scientific">Asbolus verrucosus</name>
    <name type="common">Desert ironclad beetle</name>
    <dbReference type="NCBI Taxonomy" id="1661398"/>
    <lineage>
        <taxon>Eukaryota</taxon>
        <taxon>Metazoa</taxon>
        <taxon>Ecdysozoa</taxon>
        <taxon>Arthropoda</taxon>
        <taxon>Hexapoda</taxon>
        <taxon>Insecta</taxon>
        <taxon>Pterygota</taxon>
        <taxon>Neoptera</taxon>
        <taxon>Endopterygota</taxon>
        <taxon>Coleoptera</taxon>
        <taxon>Polyphaga</taxon>
        <taxon>Cucujiformia</taxon>
        <taxon>Tenebrionidae</taxon>
        <taxon>Pimeliinae</taxon>
        <taxon>Asbolus</taxon>
    </lineage>
</organism>
<name>A0A482WCK2_ASBVE</name>
<sequence>GRRAQCPLEGEPVAVDHIDKFNCFSCICKNGFVECKSDYYCPPTDGCHIHTEWTDPDNPCKVLRCEAGVITNAKLMDKKQPMTVT</sequence>
<dbReference type="Proteomes" id="UP000292052">
    <property type="component" value="Unassembled WGS sequence"/>
</dbReference>
<feature type="non-terminal residue" evidence="1">
    <location>
        <position position="1"/>
    </location>
</feature>
<proteinExistence type="predicted"/>
<evidence type="ECO:0000313" key="2">
    <source>
        <dbReference type="Proteomes" id="UP000292052"/>
    </source>
</evidence>
<dbReference type="STRING" id="1661398.A0A482WCK2"/>
<dbReference type="EMBL" id="QDEB01002936">
    <property type="protein sequence ID" value="RZC42991.1"/>
    <property type="molecule type" value="Genomic_DNA"/>
</dbReference>
<gene>
    <name evidence="1" type="ORF">BDFB_003065</name>
</gene>
<reference evidence="1 2" key="1">
    <citation type="submission" date="2017-03" db="EMBL/GenBank/DDBJ databases">
        <title>Genome of the blue death feigning beetle - Asbolus verrucosus.</title>
        <authorList>
            <person name="Rider S.D."/>
        </authorList>
    </citation>
    <scope>NUCLEOTIDE SEQUENCE [LARGE SCALE GENOMIC DNA]</scope>
    <source>
        <strain evidence="1">Butters</strain>
        <tissue evidence="1">Head and leg muscle</tissue>
    </source>
</reference>